<feature type="compositionally biased region" description="Basic and acidic residues" evidence="1">
    <location>
        <begin position="61"/>
        <end position="80"/>
    </location>
</feature>
<organism evidence="3 4">
    <name type="scientific">Cylicocyclus nassatus</name>
    <name type="common">Nematode worm</name>
    <dbReference type="NCBI Taxonomy" id="53992"/>
    <lineage>
        <taxon>Eukaryota</taxon>
        <taxon>Metazoa</taxon>
        <taxon>Ecdysozoa</taxon>
        <taxon>Nematoda</taxon>
        <taxon>Chromadorea</taxon>
        <taxon>Rhabditida</taxon>
        <taxon>Rhabditina</taxon>
        <taxon>Rhabditomorpha</taxon>
        <taxon>Strongyloidea</taxon>
        <taxon>Strongylidae</taxon>
        <taxon>Cylicocyclus</taxon>
    </lineage>
</organism>
<keyword evidence="2" id="KW-0472">Membrane</keyword>
<reference evidence="3" key="1">
    <citation type="submission" date="2023-07" db="EMBL/GenBank/DDBJ databases">
        <authorList>
            <consortium name="CYATHOMIX"/>
        </authorList>
    </citation>
    <scope>NUCLEOTIDE SEQUENCE</scope>
    <source>
        <strain evidence="3">N/A</strain>
    </source>
</reference>
<comment type="caution">
    <text evidence="3">The sequence shown here is derived from an EMBL/GenBank/DDBJ whole genome shotgun (WGS) entry which is preliminary data.</text>
</comment>
<evidence type="ECO:0000256" key="1">
    <source>
        <dbReference type="SAM" id="MobiDB-lite"/>
    </source>
</evidence>
<evidence type="ECO:0000256" key="2">
    <source>
        <dbReference type="SAM" id="Phobius"/>
    </source>
</evidence>
<feature type="region of interest" description="Disordered" evidence="1">
    <location>
        <begin position="1"/>
        <end position="91"/>
    </location>
</feature>
<feature type="compositionally biased region" description="Pro residues" evidence="1">
    <location>
        <begin position="12"/>
        <end position="49"/>
    </location>
</feature>
<gene>
    <name evidence="3" type="ORF">CYNAS_LOCUS13105</name>
</gene>
<accession>A0AA36GZR8</accession>
<evidence type="ECO:0000313" key="4">
    <source>
        <dbReference type="Proteomes" id="UP001176961"/>
    </source>
</evidence>
<name>A0AA36GZR8_CYLNA</name>
<dbReference type="AlphaFoldDB" id="A0AA36GZR8"/>
<keyword evidence="2" id="KW-0812">Transmembrane</keyword>
<keyword evidence="2" id="KW-1133">Transmembrane helix</keyword>
<dbReference type="Proteomes" id="UP001176961">
    <property type="component" value="Unassembled WGS sequence"/>
</dbReference>
<keyword evidence="4" id="KW-1185">Reference proteome</keyword>
<dbReference type="EMBL" id="CATQJL010000305">
    <property type="protein sequence ID" value="CAJ0601122.1"/>
    <property type="molecule type" value="Genomic_DNA"/>
</dbReference>
<evidence type="ECO:0000313" key="3">
    <source>
        <dbReference type="EMBL" id="CAJ0601122.1"/>
    </source>
</evidence>
<sequence>MGDEYEQLGPTDAPPPPPGAEIQPPPLPPPPLPPALPPPPPQSFPPRPVQPASKTVQQSESTEKREGGKEGHKHEKRISIRQENTFGSTAKGEEELFGENLDFALKRDNKGDRSRKFCWIFVSLVIVLPIALIIMLTLNQISQGEWFHFIDVILQRKRKSSYTFYVITNLEQGINRRMVGNLPDKA</sequence>
<proteinExistence type="predicted"/>
<feature type="transmembrane region" description="Helical" evidence="2">
    <location>
        <begin position="117"/>
        <end position="138"/>
    </location>
</feature>
<protein>
    <submittedName>
        <fullName evidence="3">Uncharacterized protein</fullName>
    </submittedName>
</protein>